<dbReference type="InterPro" id="IPR036890">
    <property type="entry name" value="HATPase_C_sf"/>
</dbReference>
<evidence type="ECO:0000256" key="6">
    <source>
        <dbReference type="ARBA" id="ARBA00022777"/>
    </source>
</evidence>
<evidence type="ECO:0000256" key="1">
    <source>
        <dbReference type="ARBA" id="ARBA00000085"/>
    </source>
</evidence>
<evidence type="ECO:0000256" key="5">
    <source>
        <dbReference type="ARBA" id="ARBA00022741"/>
    </source>
</evidence>
<dbReference type="Pfam" id="PF02518">
    <property type="entry name" value="HATPase_c"/>
    <property type="match status" value="1"/>
</dbReference>
<feature type="domain" description="Histidine kinase/HSP90-like ATPase" evidence="10">
    <location>
        <begin position="264"/>
        <end position="346"/>
    </location>
</feature>
<keyword evidence="4" id="KW-0808">Transferase</keyword>
<gene>
    <name evidence="12" type="ORF">GCM10022255_051700</name>
</gene>
<organism evidence="12 13">
    <name type="scientific">Dactylosporangium darangshiense</name>
    <dbReference type="NCBI Taxonomy" id="579108"/>
    <lineage>
        <taxon>Bacteria</taxon>
        <taxon>Bacillati</taxon>
        <taxon>Actinomycetota</taxon>
        <taxon>Actinomycetes</taxon>
        <taxon>Micromonosporales</taxon>
        <taxon>Micromonosporaceae</taxon>
        <taxon>Dactylosporangium</taxon>
    </lineage>
</organism>
<dbReference type="InterPro" id="IPR003594">
    <property type="entry name" value="HATPase_dom"/>
</dbReference>
<evidence type="ECO:0000256" key="2">
    <source>
        <dbReference type="ARBA" id="ARBA00012438"/>
    </source>
</evidence>
<keyword evidence="9" id="KW-1133">Transmembrane helix</keyword>
<keyword evidence="5" id="KW-0547">Nucleotide-binding</keyword>
<keyword evidence="6 12" id="KW-0418">Kinase</keyword>
<keyword evidence="9" id="KW-0812">Transmembrane</keyword>
<dbReference type="Proteomes" id="UP001500620">
    <property type="component" value="Unassembled WGS sequence"/>
</dbReference>
<evidence type="ECO:0000259" key="11">
    <source>
        <dbReference type="Pfam" id="PF07730"/>
    </source>
</evidence>
<dbReference type="InterPro" id="IPR011712">
    <property type="entry name" value="Sig_transdc_His_kin_sub3_dim/P"/>
</dbReference>
<name>A0ABP8DCW2_9ACTN</name>
<reference evidence="13" key="1">
    <citation type="journal article" date="2019" name="Int. J. Syst. Evol. Microbiol.">
        <title>The Global Catalogue of Microorganisms (GCM) 10K type strain sequencing project: providing services to taxonomists for standard genome sequencing and annotation.</title>
        <authorList>
            <consortium name="The Broad Institute Genomics Platform"/>
            <consortium name="The Broad Institute Genome Sequencing Center for Infectious Disease"/>
            <person name="Wu L."/>
            <person name="Ma J."/>
        </authorList>
    </citation>
    <scope>NUCLEOTIDE SEQUENCE [LARGE SCALE GENOMIC DNA]</scope>
    <source>
        <strain evidence="13">JCM 17441</strain>
    </source>
</reference>
<feature type="transmembrane region" description="Helical" evidence="9">
    <location>
        <begin position="103"/>
        <end position="124"/>
    </location>
</feature>
<dbReference type="CDD" id="cd16917">
    <property type="entry name" value="HATPase_UhpB-NarQ-NarX-like"/>
    <property type="match status" value="1"/>
</dbReference>
<feature type="domain" description="Signal transduction histidine kinase subgroup 3 dimerisation and phosphoacceptor" evidence="11">
    <location>
        <begin position="161"/>
        <end position="226"/>
    </location>
</feature>
<dbReference type="Pfam" id="PF07730">
    <property type="entry name" value="HisKA_3"/>
    <property type="match status" value="1"/>
</dbReference>
<accession>A0ABP8DCW2</accession>
<feature type="transmembrane region" description="Helical" evidence="9">
    <location>
        <begin position="38"/>
        <end position="57"/>
    </location>
</feature>
<evidence type="ECO:0000256" key="8">
    <source>
        <dbReference type="ARBA" id="ARBA00023012"/>
    </source>
</evidence>
<evidence type="ECO:0000256" key="3">
    <source>
        <dbReference type="ARBA" id="ARBA00022553"/>
    </source>
</evidence>
<dbReference type="EMBL" id="BAABAT010000014">
    <property type="protein sequence ID" value="GAA4252932.1"/>
    <property type="molecule type" value="Genomic_DNA"/>
</dbReference>
<dbReference type="EC" id="2.7.13.3" evidence="2"/>
<dbReference type="PANTHER" id="PTHR24421">
    <property type="entry name" value="NITRATE/NITRITE SENSOR PROTEIN NARX-RELATED"/>
    <property type="match status" value="1"/>
</dbReference>
<evidence type="ECO:0000313" key="12">
    <source>
        <dbReference type="EMBL" id="GAA4252932.1"/>
    </source>
</evidence>
<keyword evidence="13" id="KW-1185">Reference proteome</keyword>
<comment type="caution">
    <text evidence="12">The sequence shown here is derived from an EMBL/GenBank/DDBJ whole genome shotgun (WGS) entry which is preliminary data.</text>
</comment>
<keyword evidence="3" id="KW-0597">Phosphoprotein</keyword>
<sequence>MVFRIGVRTAGPVGVALFLVLALAGGFAAQRRLAPPMRPLDAGGLALVVAICLALAFARRRPAWTLAATAVLTAAYAAAFYPYGPVCFATTVAMYQLAIQVPAGRAALACGATFAGLVGASVFAAPGDLGAAAIAWALCLAVPLGVGTTVKLRRAADLAQERLLLAREVHDVVAHGLAAISMQAGAALHVFERQPETARQALAAIRDTSGEALAELRGALNGVRDGAGLAGLPALVERLGRGGMAVRVRSSGAAPPLRRDVDHAAYRIVQESLTNVARHAGAESATVTLAYRPDGVAITVADDGTAVAHLYGHGLAGMRERAASVGGRLEAGPHDDGGFRVHAWLPR</sequence>
<dbReference type="InterPro" id="IPR050482">
    <property type="entry name" value="Sensor_HK_TwoCompSys"/>
</dbReference>
<evidence type="ECO:0000256" key="7">
    <source>
        <dbReference type="ARBA" id="ARBA00022840"/>
    </source>
</evidence>
<dbReference type="Gene3D" id="3.30.565.10">
    <property type="entry name" value="Histidine kinase-like ATPase, C-terminal domain"/>
    <property type="match status" value="1"/>
</dbReference>
<dbReference type="PANTHER" id="PTHR24421:SF10">
    <property type="entry name" value="NITRATE_NITRITE SENSOR PROTEIN NARQ"/>
    <property type="match status" value="1"/>
</dbReference>
<feature type="transmembrane region" description="Helical" evidence="9">
    <location>
        <begin position="131"/>
        <end position="152"/>
    </location>
</feature>
<evidence type="ECO:0000256" key="4">
    <source>
        <dbReference type="ARBA" id="ARBA00022679"/>
    </source>
</evidence>
<dbReference type="Gene3D" id="1.20.5.1930">
    <property type="match status" value="1"/>
</dbReference>
<keyword evidence="8" id="KW-0902">Two-component regulatory system</keyword>
<keyword evidence="7" id="KW-0067">ATP-binding</keyword>
<proteinExistence type="predicted"/>
<keyword evidence="9" id="KW-0472">Membrane</keyword>
<evidence type="ECO:0000256" key="9">
    <source>
        <dbReference type="SAM" id="Phobius"/>
    </source>
</evidence>
<evidence type="ECO:0000259" key="10">
    <source>
        <dbReference type="Pfam" id="PF02518"/>
    </source>
</evidence>
<dbReference type="SUPFAM" id="SSF55874">
    <property type="entry name" value="ATPase domain of HSP90 chaperone/DNA topoisomerase II/histidine kinase"/>
    <property type="match status" value="1"/>
</dbReference>
<evidence type="ECO:0000313" key="13">
    <source>
        <dbReference type="Proteomes" id="UP001500620"/>
    </source>
</evidence>
<comment type="catalytic activity">
    <reaction evidence="1">
        <text>ATP + protein L-histidine = ADP + protein N-phospho-L-histidine.</text>
        <dbReference type="EC" id="2.7.13.3"/>
    </reaction>
</comment>
<protein>
    <recommendedName>
        <fullName evidence="2">histidine kinase</fullName>
        <ecNumber evidence="2">2.7.13.3</ecNumber>
    </recommendedName>
</protein>
<feature type="transmembrane region" description="Helical" evidence="9">
    <location>
        <begin position="64"/>
        <end position="83"/>
    </location>
</feature>
<dbReference type="GO" id="GO:0016301">
    <property type="term" value="F:kinase activity"/>
    <property type="evidence" value="ECO:0007669"/>
    <property type="project" value="UniProtKB-KW"/>
</dbReference>